<dbReference type="InterPro" id="IPR035965">
    <property type="entry name" value="PAS-like_dom_sf"/>
</dbReference>
<dbReference type="InterPro" id="IPR052016">
    <property type="entry name" value="Bact_Sigma-Reg"/>
</dbReference>
<evidence type="ECO:0000313" key="5">
    <source>
        <dbReference type="Proteomes" id="UP001595955"/>
    </source>
</evidence>
<evidence type="ECO:0000259" key="2">
    <source>
        <dbReference type="SMART" id="SM00091"/>
    </source>
</evidence>
<dbReference type="Gene3D" id="3.30.450.20">
    <property type="entry name" value="PAS domain"/>
    <property type="match status" value="1"/>
</dbReference>
<dbReference type="InterPro" id="IPR001932">
    <property type="entry name" value="PPM-type_phosphatase-like_dom"/>
</dbReference>
<feature type="domain" description="PPM-type phosphatase" evidence="3">
    <location>
        <begin position="288"/>
        <end position="501"/>
    </location>
</feature>
<gene>
    <name evidence="4" type="ORF">ACFO3F_07260</name>
</gene>
<accession>A0ABV9D9I3</accession>
<dbReference type="InterPro" id="IPR036457">
    <property type="entry name" value="PPM-type-like_dom_sf"/>
</dbReference>
<dbReference type="Gene3D" id="3.60.40.10">
    <property type="entry name" value="PPM-type phosphatase domain"/>
    <property type="match status" value="1"/>
</dbReference>
<dbReference type="SUPFAM" id="SSF81606">
    <property type="entry name" value="PP2C-like"/>
    <property type="match status" value="1"/>
</dbReference>
<organism evidence="4 5">
    <name type="scientific">Georgenia faecalis</name>
    <dbReference type="NCBI Taxonomy" id="2483799"/>
    <lineage>
        <taxon>Bacteria</taxon>
        <taxon>Bacillati</taxon>
        <taxon>Actinomycetota</taxon>
        <taxon>Actinomycetes</taxon>
        <taxon>Micrococcales</taxon>
        <taxon>Bogoriellaceae</taxon>
        <taxon>Georgenia</taxon>
    </lineage>
</organism>
<keyword evidence="1" id="KW-0378">Hydrolase</keyword>
<dbReference type="SMART" id="SM00091">
    <property type="entry name" value="PAS"/>
    <property type="match status" value="1"/>
</dbReference>
<dbReference type="RefSeq" id="WP_122824044.1">
    <property type="nucleotide sequence ID" value="NZ_CP033325.1"/>
</dbReference>
<name>A0ABV9D9I3_9MICO</name>
<dbReference type="EMBL" id="JBHSGF010000004">
    <property type="protein sequence ID" value="MFC4555042.1"/>
    <property type="molecule type" value="Genomic_DNA"/>
</dbReference>
<dbReference type="Pfam" id="PF07228">
    <property type="entry name" value="SpoIIE"/>
    <property type="match status" value="1"/>
</dbReference>
<dbReference type="Proteomes" id="UP001595955">
    <property type="component" value="Unassembled WGS sequence"/>
</dbReference>
<protein>
    <submittedName>
        <fullName evidence="4">SpoIIE family protein phosphatase</fullName>
    </submittedName>
</protein>
<dbReference type="PANTHER" id="PTHR43156:SF2">
    <property type="entry name" value="STAGE II SPORULATION PROTEIN E"/>
    <property type="match status" value="1"/>
</dbReference>
<dbReference type="Gene3D" id="3.30.450.40">
    <property type="match status" value="1"/>
</dbReference>
<proteinExistence type="predicted"/>
<feature type="domain" description="PAS" evidence="2">
    <location>
        <begin position="3"/>
        <end position="70"/>
    </location>
</feature>
<dbReference type="SUPFAM" id="SSF55781">
    <property type="entry name" value="GAF domain-like"/>
    <property type="match status" value="1"/>
</dbReference>
<dbReference type="InterPro" id="IPR029016">
    <property type="entry name" value="GAF-like_dom_sf"/>
</dbReference>
<evidence type="ECO:0000313" key="4">
    <source>
        <dbReference type="EMBL" id="MFC4555042.1"/>
    </source>
</evidence>
<dbReference type="PANTHER" id="PTHR43156">
    <property type="entry name" value="STAGE II SPORULATION PROTEIN E-RELATED"/>
    <property type="match status" value="1"/>
</dbReference>
<dbReference type="InterPro" id="IPR000014">
    <property type="entry name" value="PAS"/>
</dbReference>
<sequence length="502" mass="52963">MSHNRADAWDASPCGLLCLAGDGTVLDANAAFLSWVGRDVDELAGRVRLSELLSVGGRIYWETHLSPMLHADGRVDEVAVELRTARGRLPVHLAASVDQPSGLVHVVLSRASERSRYERDLLVARREAERAAAQSRVLQSATAALSRGGTVDAVVAAALAAATGPLGGRAATFWLVTLVGDLVVGGVVGEPPGTAPLPRVPLTSRSAVVDGDRVLVPVHGQARIQGVLSVAPREEPGADPVDHHVLTAVGQQAGLALDRALMYEESAQVAHQLQRALLATRMPSDSRYTVATSYRPGVERLEVGGDWYDAFPIEGDVLSVAVGDVVGRGLGAAIAMGQLRSAVRAVAGPGVGPAALLGQLDRFVQQVPPAVSATLAYAEVDLGSGRVRYACGGHPPPLLMPADGEPQLVWDGRSTPLGVAVPGKARTQAELELRAGDRLLLYTDGLIERRGRSLKVGLERLQEAAAELRGLDPEQTVADLTTTLLRDERGRDDVCLLLLSWH</sequence>
<reference evidence="5" key="1">
    <citation type="journal article" date="2019" name="Int. J. Syst. Evol. Microbiol.">
        <title>The Global Catalogue of Microorganisms (GCM) 10K type strain sequencing project: providing services to taxonomists for standard genome sequencing and annotation.</title>
        <authorList>
            <consortium name="The Broad Institute Genomics Platform"/>
            <consortium name="The Broad Institute Genome Sequencing Center for Infectious Disease"/>
            <person name="Wu L."/>
            <person name="Ma J."/>
        </authorList>
    </citation>
    <scope>NUCLEOTIDE SEQUENCE [LARGE SCALE GENOMIC DNA]</scope>
    <source>
        <strain evidence="5">JCM 3369</strain>
    </source>
</reference>
<evidence type="ECO:0000256" key="1">
    <source>
        <dbReference type="ARBA" id="ARBA00022801"/>
    </source>
</evidence>
<comment type="caution">
    <text evidence="4">The sequence shown here is derived from an EMBL/GenBank/DDBJ whole genome shotgun (WGS) entry which is preliminary data.</text>
</comment>
<keyword evidence="5" id="KW-1185">Reference proteome</keyword>
<dbReference type="SUPFAM" id="SSF55785">
    <property type="entry name" value="PYP-like sensor domain (PAS domain)"/>
    <property type="match status" value="1"/>
</dbReference>
<evidence type="ECO:0000259" key="3">
    <source>
        <dbReference type="SMART" id="SM00331"/>
    </source>
</evidence>
<dbReference type="SMART" id="SM00331">
    <property type="entry name" value="PP2C_SIG"/>
    <property type="match status" value="1"/>
</dbReference>